<keyword evidence="2 4" id="KW-0378">Hydrolase</keyword>
<keyword evidence="7" id="KW-1185">Reference proteome</keyword>
<evidence type="ECO:0000313" key="7">
    <source>
        <dbReference type="Proteomes" id="UP000250321"/>
    </source>
</evidence>
<dbReference type="AlphaFoldDB" id="A0A314ZEL9"/>
<accession>A0A314ZEL9</accession>
<evidence type="ECO:0000313" key="6">
    <source>
        <dbReference type="EMBL" id="PQQ18285.1"/>
    </source>
</evidence>
<dbReference type="STRING" id="2094558.A0A314ZEL9"/>
<dbReference type="Proteomes" id="UP000250321">
    <property type="component" value="Unassembled WGS sequence"/>
</dbReference>
<dbReference type="PROSITE" id="PS00039">
    <property type="entry name" value="DEAD_ATP_HELICASE"/>
    <property type="match status" value="1"/>
</dbReference>
<dbReference type="OrthoDB" id="1745760at2759"/>
<comment type="function">
    <text evidence="4">RNA helicase.</text>
</comment>
<dbReference type="PROSITE" id="PS51192">
    <property type="entry name" value="HELICASE_ATP_BIND_1"/>
    <property type="match status" value="1"/>
</dbReference>
<feature type="domain" description="Helicase ATP-binding" evidence="5">
    <location>
        <begin position="1"/>
        <end position="55"/>
    </location>
</feature>
<dbReference type="Pfam" id="PF00270">
    <property type="entry name" value="DEAD"/>
    <property type="match status" value="1"/>
</dbReference>
<comment type="caution">
    <text evidence="6">The sequence shown here is derived from an EMBL/GenBank/DDBJ whole genome shotgun (WGS) entry which is preliminary data.</text>
</comment>
<keyword evidence="4 6" id="KW-0347">Helicase</keyword>
<name>A0A314ZEL9_PRUYE</name>
<proteinExistence type="inferred from homology"/>
<dbReference type="InterPro" id="IPR011545">
    <property type="entry name" value="DEAD/DEAH_box_helicase_dom"/>
</dbReference>
<evidence type="ECO:0000256" key="4">
    <source>
        <dbReference type="RuleBase" id="RU365068"/>
    </source>
</evidence>
<organism evidence="6 7">
    <name type="scientific">Prunus yedoensis var. nudiflora</name>
    <dbReference type="NCBI Taxonomy" id="2094558"/>
    <lineage>
        <taxon>Eukaryota</taxon>
        <taxon>Viridiplantae</taxon>
        <taxon>Streptophyta</taxon>
        <taxon>Embryophyta</taxon>
        <taxon>Tracheophyta</taxon>
        <taxon>Spermatophyta</taxon>
        <taxon>Magnoliopsida</taxon>
        <taxon>eudicotyledons</taxon>
        <taxon>Gunneridae</taxon>
        <taxon>Pentapetalae</taxon>
        <taxon>rosids</taxon>
        <taxon>fabids</taxon>
        <taxon>Rosales</taxon>
        <taxon>Rosaceae</taxon>
        <taxon>Amygdaloideae</taxon>
        <taxon>Amygdaleae</taxon>
        <taxon>Prunus</taxon>
    </lineage>
</organism>
<evidence type="ECO:0000256" key="2">
    <source>
        <dbReference type="ARBA" id="ARBA00022801"/>
    </source>
</evidence>
<keyword evidence="1 4" id="KW-0547">Nucleotide-binding</keyword>
<dbReference type="InterPro" id="IPR014001">
    <property type="entry name" value="Helicase_ATP-bd"/>
</dbReference>
<comment type="catalytic activity">
    <reaction evidence="4">
        <text>ATP + H2O = ADP + phosphate + H(+)</text>
        <dbReference type="Rhea" id="RHEA:13065"/>
        <dbReference type="ChEBI" id="CHEBI:15377"/>
        <dbReference type="ChEBI" id="CHEBI:15378"/>
        <dbReference type="ChEBI" id="CHEBI:30616"/>
        <dbReference type="ChEBI" id="CHEBI:43474"/>
        <dbReference type="ChEBI" id="CHEBI:456216"/>
        <dbReference type="EC" id="3.6.4.13"/>
    </reaction>
</comment>
<keyword evidence="3 4" id="KW-0067">ATP-binding</keyword>
<reference evidence="6 7" key="1">
    <citation type="submission" date="2018-02" db="EMBL/GenBank/DDBJ databases">
        <title>Draft genome of wild Prunus yedoensis var. nudiflora.</title>
        <authorList>
            <person name="Baek S."/>
            <person name="Kim J.-H."/>
            <person name="Choi K."/>
            <person name="Kim G.-B."/>
            <person name="Cho A."/>
            <person name="Jang H."/>
            <person name="Shin C.-H."/>
            <person name="Yu H.-J."/>
            <person name="Mun J.-H."/>
        </authorList>
    </citation>
    <scope>NUCLEOTIDE SEQUENCE [LARGE SCALE GENOMIC DNA]</scope>
    <source>
        <strain evidence="7">cv. Jeju island</strain>
        <tissue evidence="6">Leaf</tissue>
    </source>
</reference>
<dbReference type="Gene3D" id="3.40.50.300">
    <property type="entry name" value="P-loop containing nucleotide triphosphate hydrolases"/>
    <property type="match status" value="1"/>
</dbReference>
<dbReference type="EMBL" id="PJQY01000114">
    <property type="protein sequence ID" value="PQQ18285.1"/>
    <property type="molecule type" value="Genomic_DNA"/>
</dbReference>
<dbReference type="GO" id="GO:0016787">
    <property type="term" value="F:hydrolase activity"/>
    <property type="evidence" value="ECO:0007669"/>
    <property type="project" value="UniProtKB-KW"/>
</dbReference>
<dbReference type="InterPro" id="IPR000629">
    <property type="entry name" value="RNA-helicase_DEAD-box_CS"/>
</dbReference>
<comment type="similarity">
    <text evidence="4">Belongs to the DEAD box helicase family.</text>
</comment>
<evidence type="ECO:0000256" key="1">
    <source>
        <dbReference type="ARBA" id="ARBA00022741"/>
    </source>
</evidence>
<dbReference type="GO" id="GO:0003724">
    <property type="term" value="F:RNA helicase activity"/>
    <property type="evidence" value="ECO:0007669"/>
    <property type="project" value="UniProtKB-EC"/>
</dbReference>
<gene>
    <name evidence="6" type="ORF">Pyn_23386</name>
</gene>
<dbReference type="GO" id="GO:0003723">
    <property type="term" value="F:RNA binding"/>
    <property type="evidence" value="ECO:0007669"/>
    <property type="project" value="UniProtKB-UniRule"/>
</dbReference>
<evidence type="ECO:0000256" key="3">
    <source>
        <dbReference type="ARBA" id="ARBA00022840"/>
    </source>
</evidence>
<comment type="domain">
    <text evidence="4">The Q motif is unique to and characteristic of the DEAD box family of RNA helicases and controls ATP binding and hydrolysis.</text>
</comment>
<dbReference type="SUPFAM" id="SSF52540">
    <property type="entry name" value="P-loop containing nucleoside triphosphate hydrolases"/>
    <property type="match status" value="1"/>
</dbReference>
<evidence type="ECO:0000259" key="5">
    <source>
        <dbReference type="PROSITE" id="PS51192"/>
    </source>
</evidence>
<sequence length="92" mass="10697">MIDEADRLLEANFEEEMKQIIKYLPKDRQTALFSATQTKKVEDLVKLSFRKDQKPIYVDVDEGRTKVTNEGLQQGYCIVPSAKRFLLPYILS</sequence>
<dbReference type="PANTHER" id="PTHR24031">
    <property type="entry name" value="RNA HELICASE"/>
    <property type="match status" value="1"/>
</dbReference>
<protein>
    <recommendedName>
        <fullName evidence="4">ATP-dependent RNA helicase</fullName>
        <ecNumber evidence="4">3.6.4.13</ecNumber>
    </recommendedName>
</protein>
<keyword evidence="4" id="KW-0694">RNA-binding</keyword>
<dbReference type="InterPro" id="IPR027417">
    <property type="entry name" value="P-loop_NTPase"/>
</dbReference>
<dbReference type="GO" id="GO:0005524">
    <property type="term" value="F:ATP binding"/>
    <property type="evidence" value="ECO:0007669"/>
    <property type="project" value="UniProtKB-UniRule"/>
</dbReference>
<dbReference type="EC" id="3.6.4.13" evidence="4"/>